<organism evidence="3 4">
    <name type="scientific">Noviherbaspirillum cavernae</name>
    <dbReference type="NCBI Taxonomy" id="2320862"/>
    <lineage>
        <taxon>Bacteria</taxon>
        <taxon>Pseudomonadati</taxon>
        <taxon>Pseudomonadota</taxon>
        <taxon>Betaproteobacteria</taxon>
        <taxon>Burkholderiales</taxon>
        <taxon>Oxalobacteraceae</taxon>
        <taxon>Noviherbaspirillum</taxon>
    </lineage>
</organism>
<protein>
    <submittedName>
        <fullName evidence="3">Pilus assembly protein FimV</fullName>
    </submittedName>
</protein>
<feature type="compositionally biased region" description="Low complexity" evidence="1">
    <location>
        <begin position="414"/>
        <end position="432"/>
    </location>
</feature>
<feature type="compositionally biased region" description="Basic and acidic residues" evidence="1">
    <location>
        <begin position="730"/>
        <end position="739"/>
    </location>
</feature>
<dbReference type="InterPro" id="IPR020011">
    <property type="entry name" value="FimV_C"/>
</dbReference>
<evidence type="ECO:0000259" key="2">
    <source>
        <dbReference type="PROSITE" id="PS51782"/>
    </source>
</evidence>
<feature type="region of interest" description="Disordered" evidence="1">
    <location>
        <begin position="821"/>
        <end position="884"/>
    </location>
</feature>
<dbReference type="NCBIfam" id="TIGR03504">
    <property type="entry name" value="FimV_Cterm"/>
    <property type="match status" value="1"/>
</dbReference>
<accession>A0A418X1T7</accession>
<dbReference type="EMBL" id="QYUN01000002">
    <property type="protein sequence ID" value="RJG06417.1"/>
    <property type="molecule type" value="Genomic_DNA"/>
</dbReference>
<feature type="domain" description="LysM" evidence="2">
    <location>
        <begin position="210"/>
        <end position="265"/>
    </location>
</feature>
<feature type="region of interest" description="Disordered" evidence="1">
    <location>
        <begin position="397"/>
        <end position="484"/>
    </location>
</feature>
<comment type="caution">
    <text evidence="3">The sequence shown here is derived from an EMBL/GenBank/DDBJ whole genome shotgun (WGS) entry which is preliminary data.</text>
</comment>
<feature type="compositionally biased region" description="Pro residues" evidence="1">
    <location>
        <begin position="468"/>
        <end position="478"/>
    </location>
</feature>
<feature type="compositionally biased region" description="Low complexity" evidence="1">
    <location>
        <begin position="349"/>
        <end position="360"/>
    </location>
</feature>
<dbReference type="InterPro" id="IPR020012">
    <property type="entry name" value="LysM_FimV"/>
</dbReference>
<dbReference type="SMART" id="SM00257">
    <property type="entry name" value="LysM"/>
    <property type="match status" value="1"/>
</dbReference>
<feature type="compositionally biased region" description="Low complexity" evidence="1">
    <location>
        <begin position="448"/>
        <end position="467"/>
    </location>
</feature>
<reference evidence="3 4" key="1">
    <citation type="submission" date="2018-09" db="EMBL/GenBank/DDBJ databases">
        <authorList>
            <person name="Zhu H."/>
        </authorList>
    </citation>
    <scope>NUCLEOTIDE SEQUENCE [LARGE SCALE GENOMIC DNA]</scope>
    <source>
        <strain evidence="3 4">K2R10-39</strain>
    </source>
</reference>
<dbReference type="Gene3D" id="3.10.350.10">
    <property type="entry name" value="LysM domain"/>
    <property type="match status" value="1"/>
</dbReference>
<proteinExistence type="predicted"/>
<feature type="compositionally biased region" description="Low complexity" evidence="1">
    <location>
        <begin position="822"/>
        <end position="834"/>
    </location>
</feature>
<dbReference type="PROSITE" id="PS51782">
    <property type="entry name" value="LYSM"/>
    <property type="match status" value="1"/>
</dbReference>
<dbReference type="Pfam" id="PF25800">
    <property type="entry name" value="FimV_N"/>
    <property type="match status" value="1"/>
</dbReference>
<feature type="compositionally biased region" description="Polar residues" evidence="1">
    <location>
        <begin position="196"/>
        <end position="208"/>
    </location>
</feature>
<feature type="region of interest" description="Disordered" evidence="1">
    <location>
        <begin position="309"/>
        <end position="363"/>
    </location>
</feature>
<name>A0A418X1T7_9BURK</name>
<dbReference type="Proteomes" id="UP000285190">
    <property type="component" value="Unassembled WGS sequence"/>
</dbReference>
<feature type="region of interest" description="Disordered" evidence="1">
    <location>
        <begin position="154"/>
        <end position="213"/>
    </location>
</feature>
<evidence type="ECO:0000313" key="4">
    <source>
        <dbReference type="Proteomes" id="UP000285190"/>
    </source>
</evidence>
<feature type="compositionally biased region" description="Basic and acidic residues" evidence="1">
    <location>
        <begin position="322"/>
        <end position="339"/>
    </location>
</feature>
<feature type="region of interest" description="Disordered" evidence="1">
    <location>
        <begin position="916"/>
        <end position="936"/>
    </location>
</feature>
<dbReference type="CDD" id="cd00118">
    <property type="entry name" value="LysM"/>
    <property type="match status" value="1"/>
</dbReference>
<dbReference type="OrthoDB" id="5298707at2"/>
<dbReference type="InterPro" id="IPR018392">
    <property type="entry name" value="LysM"/>
</dbReference>
<evidence type="ECO:0000256" key="1">
    <source>
        <dbReference type="SAM" id="MobiDB-lite"/>
    </source>
</evidence>
<dbReference type="Gene3D" id="1.20.58.2200">
    <property type="match status" value="1"/>
</dbReference>
<dbReference type="NCBIfam" id="TIGR03505">
    <property type="entry name" value="FimV_core"/>
    <property type="match status" value="1"/>
</dbReference>
<evidence type="ECO:0000313" key="3">
    <source>
        <dbReference type="EMBL" id="RJG06417.1"/>
    </source>
</evidence>
<dbReference type="InterPro" id="IPR038440">
    <property type="entry name" value="FimV_C_sf"/>
</dbReference>
<feature type="region of interest" description="Disordered" evidence="1">
    <location>
        <begin position="658"/>
        <end position="678"/>
    </location>
</feature>
<dbReference type="InterPro" id="IPR036779">
    <property type="entry name" value="LysM_dom_sf"/>
</dbReference>
<keyword evidence="4" id="KW-1185">Reference proteome</keyword>
<dbReference type="AlphaFoldDB" id="A0A418X1T7"/>
<dbReference type="InterPro" id="IPR057840">
    <property type="entry name" value="FimV_N"/>
</dbReference>
<gene>
    <name evidence="3" type="ORF">D3870_10690</name>
</gene>
<feature type="region of interest" description="Disordered" evidence="1">
    <location>
        <begin position="702"/>
        <end position="741"/>
    </location>
</feature>
<sequence length="936" mass="98045">MPFMRPNMHSTERAGSGSFNLKTLSAAVVSALLFSNAYAAGLGKLTVLSSLGQPLRAEIELTSVSKDEAGTLVAKLASPDTFRQANVDYTATLSSLRFSVEQRGERQYIHVTSAQPLNEPFVDMLLELTGPNGRLVREYTFLLDPADLRSTQSAQVAPNVAPQPGSARAAQPNPSAAPLPQSERPTGPRQSAAAKITQSTASESTNDASAEYRVRSGDTLGRIAGQMKASGVSLDQMLVALYRANPDAFIGNNMNRLRAGQILSVPDAKAARSISTAEAKSVVLAQSADFNNYRNKLAGQVAAATAQKTAESKQSAAGKITAKVEEPSTPDGESKDKLKLAKPNPLPGTASSKNNAAATNTEDKIANDKAAAEANARVKELEKNVNDLQKMLEVKKKGMAEQQNQADVAKGDAKPAAAEPPAAAASAVPAAPIVNTGDKPAESNADKAAAPTAPAASEPPVAAAKPKPVAPPPPPAPEPGFFDELMDNPLTLPGAGVLLAALGALGIYSARRRKQPKHFEDSIITDSSLKANSLFGSTGGQSVDTNNSVFNSNFAPSVSQLDSNEVDPVAEADVYIAYGRDAQAEEILKEALRTQPDRNAVRVKLLEIYSNRKDLRAFEVLATELYGLSKGDGDEWVQAALMGIALDPNNPLYASGKSSRTLDASAGGLTAPPVSAERADSALESIEALGEDTAYFSNTALDMDSPLDQQGLQSKDELPSDASTAEPIPADDKATRNDLDFDLGDMNLQSMEVPNTIPRPEPSVPNAEMASIDFDFLDKPDGSADSVPSVPAIEDSLPLGDNALPEISLNHAAEEVAPLDFDLPSLPASPAADAPKGESKVGDDPLDFDLSEISLELGPDASDAKAASVRDTDEAPASIGDSFSASDAEMATKLDLAVAYQEIGDKEGARELLDEVLKGGTPEQSQKAKSLLLELA</sequence>